<feature type="transmembrane region" description="Helical" evidence="6">
    <location>
        <begin position="6"/>
        <end position="30"/>
    </location>
</feature>
<keyword evidence="4 6" id="KW-1133">Transmembrane helix</keyword>
<organism evidence="7 8">
    <name type="scientific">Sneathiella marina</name>
    <dbReference type="NCBI Taxonomy" id="2950108"/>
    <lineage>
        <taxon>Bacteria</taxon>
        <taxon>Pseudomonadati</taxon>
        <taxon>Pseudomonadota</taxon>
        <taxon>Alphaproteobacteria</taxon>
        <taxon>Sneathiellales</taxon>
        <taxon>Sneathiellaceae</taxon>
        <taxon>Sneathiella</taxon>
    </lineage>
</organism>
<feature type="transmembrane region" description="Helical" evidence="6">
    <location>
        <begin position="149"/>
        <end position="175"/>
    </location>
</feature>
<dbReference type="Proteomes" id="UP001056291">
    <property type="component" value="Chromosome"/>
</dbReference>
<evidence type="ECO:0000256" key="3">
    <source>
        <dbReference type="ARBA" id="ARBA00022692"/>
    </source>
</evidence>
<name>A0ABY4VZM8_9PROT</name>
<proteinExistence type="predicted"/>
<reference evidence="7" key="1">
    <citation type="submission" date="2022-06" db="EMBL/GenBank/DDBJ databases">
        <title>Sneathiella actinostolidae sp. nov., isolated from a sea anemonein the Western Pacific Ocean.</title>
        <authorList>
            <person name="Wei M.J."/>
        </authorList>
    </citation>
    <scope>NUCLEOTIDE SEQUENCE</scope>
    <source>
        <strain evidence="7">PHK-P5</strain>
    </source>
</reference>
<evidence type="ECO:0000256" key="5">
    <source>
        <dbReference type="ARBA" id="ARBA00023136"/>
    </source>
</evidence>
<feature type="transmembrane region" description="Helical" evidence="6">
    <location>
        <begin position="42"/>
        <end position="66"/>
    </location>
</feature>
<keyword evidence="2" id="KW-1003">Cell membrane</keyword>
<dbReference type="InterPro" id="IPR001123">
    <property type="entry name" value="LeuE-type"/>
</dbReference>
<feature type="transmembrane region" description="Helical" evidence="6">
    <location>
        <begin position="187"/>
        <end position="205"/>
    </location>
</feature>
<evidence type="ECO:0000313" key="7">
    <source>
        <dbReference type="EMBL" id="USG60044.1"/>
    </source>
</evidence>
<keyword evidence="5 6" id="KW-0472">Membrane</keyword>
<comment type="subcellular location">
    <subcellularLocation>
        <location evidence="1">Cell membrane</location>
        <topology evidence="1">Multi-pass membrane protein</topology>
    </subcellularLocation>
</comment>
<feature type="transmembrane region" description="Helical" evidence="6">
    <location>
        <begin position="72"/>
        <end position="90"/>
    </location>
</feature>
<dbReference type="PANTHER" id="PTHR30086:SF20">
    <property type="entry name" value="ARGININE EXPORTER PROTEIN ARGO-RELATED"/>
    <property type="match status" value="1"/>
</dbReference>
<evidence type="ECO:0000256" key="2">
    <source>
        <dbReference type="ARBA" id="ARBA00022475"/>
    </source>
</evidence>
<sequence length="215" mass="23232">MLPDSALIVSFIFSALLLTLAPGPDIVYVAMRGLSQGWRAGLVAAFGLITGIFVHITLAGLGLSVILASSPILFTVIKYAGALYIIYIGWQIARSGPLNLDEDAHSLSLGQIYRQTILMNILNPKVALFFLAFLPQFVDTSSGHTTAQFVFFGFLFQACAFLVMGGMGIFAGAIASALRQNKAVSLYINRVSGSIVMLLGIFIPVKDIWDYVFEN</sequence>
<dbReference type="PANTHER" id="PTHR30086">
    <property type="entry name" value="ARGININE EXPORTER PROTEIN ARGO"/>
    <property type="match status" value="1"/>
</dbReference>
<evidence type="ECO:0000256" key="6">
    <source>
        <dbReference type="SAM" id="Phobius"/>
    </source>
</evidence>
<gene>
    <name evidence="7" type="ORF">NBZ79_12740</name>
</gene>
<evidence type="ECO:0000256" key="1">
    <source>
        <dbReference type="ARBA" id="ARBA00004651"/>
    </source>
</evidence>
<protein>
    <submittedName>
        <fullName evidence="7">LysE family translocator</fullName>
    </submittedName>
</protein>
<dbReference type="PIRSF" id="PIRSF006324">
    <property type="entry name" value="LeuE"/>
    <property type="match status" value="1"/>
</dbReference>
<evidence type="ECO:0000313" key="8">
    <source>
        <dbReference type="Proteomes" id="UP001056291"/>
    </source>
</evidence>
<dbReference type="Pfam" id="PF01810">
    <property type="entry name" value="LysE"/>
    <property type="match status" value="1"/>
</dbReference>
<dbReference type="RefSeq" id="WP_251932851.1">
    <property type="nucleotide sequence ID" value="NZ_CP098747.1"/>
</dbReference>
<accession>A0ABY4VZM8</accession>
<keyword evidence="8" id="KW-1185">Reference proteome</keyword>
<keyword evidence="3 6" id="KW-0812">Transmembrane</keyword>
<dbReference type="EMBL" id="CP098747">
    <property type="protein sequence ID" value="USG60044.1"/>
    <property type="molecule type" value="Genomic_DNA"/>
</dbReference>
<evidence type="ECO:0000256" key="4">
    <source>
        <dbReference type="ARBA" id="ARBA00022989"/>
    </source>
</evidence>